<dbReference type="InterPro" id="IPR051134">
    <property type="entry name" value="PPP_phosphatase"/>
</dbReference>
<protein>
    <recommendedName>
        <fullName evidence="4">Calcineurin-like phosphoesterase domain-containing protein</fullName>
    </recommendedName>
</protein>
<dbReference type="PANTHER" id="PTHR45668:SF5">
    <property type="entry name" value="SERINE_THREONINE-PROTEIN PHOSPHATASE 5"/>
    <property type="match status" value="1"/>
</dbReference>
<gene>
    <name evidence="5" type="ORF">PCOR1329_LOCUS70925</name>
</gene>
<dbReference type="SUPFAM" id="SSF56300">
    <property type="entry name" value="Metallo-dependent phosphatases"/>
    <property type="match status" value="1"/>
</dbReference>
<dbReference type="InterPro" id="IPR029052">
    <property type="entry name" value="Metallo-depent_PP-like"/>
</dbReference>
<dbReference type="Gene3D" id="3.60.21.10">
    <property type="match status" value="1"/>
</dbReference>
<evidence type="ECO:0000259" key="4">
    <source>
        <dbReference type="Pfam" id="PF00149"/>
    </source>
</evidence>
<dbReference type="PRINTS" id="PR00114">
    <property type="entry name" value="STPHPHTASE"/>
</dbReference>
<dbReference type="Proteomes" id="UP001189429">
    <property type="component" value="Unassembled WGS sequence"/>
</dbReference>
<evidence type="ECO:0000256" key="1">
    <source>
        <dbReference type="ARBA" id="ARBA00001936"/>
    </source>
</evidence>
<dbReference type="EMBL" id="CAUYUJ010019393">
    <property type="protein sequence ID" value="CAK0890823.1"/>
    <property type="molecule type" value="Genomic_DNA"/>
</dbReference>
<dbReference type="InterPro" id="IPR006186">
    <property type="entry name" value="Ser/Thr-sp_prot-phosphatase"/>
</dbReference>
<keyword evidence="3" id="KW-0464">Manganese</keyword>
<feature type="non-terminal residue" evidence="5">
    <location>
        <position position="1"/>
    </location>
</feature>
<evidence type="ECO:0000256" key="2">
    <source>
        <dbReference type="ARBA" id="ARBA00022723"/>
    </source>
</evidence>
<sequence length="60" mass="6664">VSQTPDDRGSKPQLIIVGDTHGQLADVLWLFYKLGAPSPSNRYLFNGDICDRGDLACEIW</sequence>
<evidence type="ECO:0000313" key="6">
    <source>
        <dbReference type="Proteomes" id="UP001189429"/>
    </source>
</evidence>
<comment type="caution">
    <text evidence="5">The sequence shown here is derived from an EMBL/GenBank/DDBJ whole genome shotgun (WGS) entry which is preliminary data.</text>
</comment>
<dbReference type="InterPro" id="IPR004843">
    <property type="entry name" value="Calcineurin-like_PHP"/>
</dbReference>
<comment type="cofactor">
    <cofactor evidence="1">
        <name>Mn(2+)</name>
        <dbReference type="ChEBI" id="CHEBI:29035"/>
    </cofactor>
</comment>
<keyword evidence="2" id="KW-0479">Metal-binding</keyword>
<dbReference type="PANTHER" id="PTHR45668">
    <property type="entry name" value="SERINE/THREONINE-PROTEIN PHOSPHATASE 5-RELATED"/>
    <property type="match status" value="1"/>
</dbReference>
<feature type="non-terminal residue" evidence="5">
    <location>
        <position position="60"/>
    </location>
</feature>
<keyword evidence="6" id="KW-1185">Reference proteome</keyword>
<evidence type="ECO:0000313" key="5">
    <source>
        <dbReference type="EMBL" id="CAK0890823.1"/>
    </source>
</evidence>
<name>A0ABN9WVE5_9DINO</name>
<evidence type="ECO:0000256" key="3">
    <source>
        <dbReference type="ARBA" id="ARBA00023211"/>
    </source>
</evidence>
<dbReference type="Pfam" id="PF00149">
    <property type="entry name" value="Metallophos"/>
    <property type="match status" value="1"/>
</dbReference>
<reference evidence="5" key="1">
    <citation type="submission" date="2023-10" db="EMBL/GenBank/DDBJ databases">
        <authorList>
            <person name="Chen Y."/>
            <person name="Shah S."/>
            <person name="Dougan E. K."/>
            <person name="Thang M."/>
            <person name="Chan C."/>
        </authorList>
    </citation>
    <scope>NUCLEOTIDE SEQUENCE [LARGE SCALE GENOMIC DNA]</scope>
</reference>
<organism evidence="5 6">
    <name type="scientific">Prorocentrum cordatum</name>
    <dbReference type="NCBI Taxonomy" id="2364126"/>
    <lineage>
        <taxon>Eukaryota</taxon>
        <taxon>Sar</taxon>
        <taxon>Alveolata</taxon>
        <taxon>Dinophyceae</taxon>
        <taxon>Prorocentrales</taxon>
        <taxon>Prorocentraceae</taxon>
        <taxon>Prorocentrum</taxon>
    </lineage>
</organism>
<proteinExistence type="predicted"/>
<accession>A0ABN9WVE5</accession>
<feature type="domain" description="Calcineurin-like phosphoesterase" evidence="4">
    <location>
        <begin position="14"/>
        <end position="58"/>
    </location>
</feature>